<feature type="transmembrane region" description="Helical" evidence="6">
    <location>
        <begin position="82"/>
        <end position="101"/>
    </location>
</feature>
<feature type="transmembrane region" description="Helical" evidence="6">
    <location>
        <begin position="404"/>
        <end position="425"/>
    </location>
</feature>
<dbReference type="EMBL" id="CP089984">
    <property type="protein sequence ID" value="WXB12112.1"/>
    <property type="molecule type" value="Genomic_DNA"/>
</dbReference>
<dbReference type="InterPro" id="IPR036259">
    <property type="entry name" value="MFS_trans_sf"/>
</dbReference>
<feature type="region of interest" description="Disordered" evidence="5">
    <location>
        <begin position="464"/>
        <end position="484"/>
    </location>
</feature>
<protein>
    <submittedName>
        <fullName evidence="8">MFS transporter</fullName>
    </submittedName>
</protein>
<feature type="transmembrane region" description="Helical" evidence="6">
    <location>
        <begin position="297"/>
        <end position="320"/>
    </location>
</feature>
<dbReference type="CDD" id="cd17321">
    <property type="entry name" value="MFS_MMR_MDR_like"/>
    <property type="match status" value="1"/>
</dbReference>
<proteinExistence type="predicted"/>
<keyword evidence="2 6" id="KW-0812">Transmembrane</keyword>
<feature type="transmembrane region" description="Helical" evidence="6">
    <location>
        <begin position="431"/>
        <end position="449"/>
    </location>
</feature>
<feature type="transmembrane region" description="Helical" evidence="6">
    <location>
        <begin position="141"/>
        <end position="163"/>
    </location>
</feature>
<dbReference type="InterPro" id="IPR005829">
    <property type="entry name" value="Sugar_transporter_CS"/>
</dbReference>
<feature type="domain" description="Major facilitator superfamily (MFS) profile" evidence="7">
    <location>
        <begin position="15"/>
        <end position="455"/>
    </location>
</feature>
<keyword evidence="3 6" id="KW-1133">Transmembrane helix</keyword>
<dbReference type="PROSITE" id="PS50850">
    <property type="entry name" value="MFS"/>
    <property type="match status" value="1"/>
</dbReference>
<keyword evidence="9" id="KW-1185">Reference proteome</keyword>
<gene>
    <name evidence="8" type="ORF">LZC94_30195</name>
</gene>
<reference evidence="8 9" key="1">
    <citation type="submission" date="2021-12" db="EMBL/GenBank/DDBJ databases">
        <title>Discovery of the Pendulisporaceae a myxobacterial family with distinct sporulation behavior and unique specialized metabolism.</title>
        <authorList>
            <person name="Garcia R."/>
            <person name="Popoff A."/>
            <person name="Bader C.D."/>
            <person name="Loehr J."/>
            <person name="Walesch S."/>
            <person name="Walt C."/>
            <person name="Boldt J."/>
            <person name="Bunk B."/>
            <person name="Haeckl F.J.F.P.J."/>
            <person name="Gunesch A.P."/>
            <person name="Birkelbach J."/>
            <person name="Nuebel U."/>
            <person name="Pietschmann T."/>
            <person name="Bach T."/>
            <person name="Mueller R."/>
        </authorList>
    </citation>
    <scope>NUCLEOTIDE SEQUENCE [LARGE SCALE GENOMIC DNA]</scope>
    <source>
        <strain evidence="8 9">MSr11954</strain>
    </source>
</reference>
<dbReference type="Gene3D" id="1.20.1250.20">
    <property type="entry name" value="MFS general substrate transporter like domains"/>
    <property type="match status" value="1"/>
</dbReference>
<evidence type="ECO:0000256" key="1">
    <source>
        <dbReference type="ARBA" id="ARBA00004141"/>
    </source>
</evidence>
<feature type="transmembrane region" description="Helical" evidence="6">
    <location>
        <begin position="202"/>
        <end position="222"/>
    </location>
</feature>
<feature type="compositionally biased region" description="Basic and acidic residues" evidence="5">
    <location>
        <begin position="464"/>
        <end position="474"/>
    </location>
</feature>
<feature type="transmembrane region" description="Helical" evidence="6">
    <location>
        <begin position="332"/>
        <end position="351"/>
    </location>
</feature>
<name>A0ABZ2LMH5_9BACT</name>
<dbReference type="PROSITE" id="PS00216">
    <property type="entry name" value="SUGAR_TRANSPORT_1"/>
    <property type="match status" value="1"/>
</dbReference>
<feature type="transmembrane region" description="Helical" evidence="6">
    <location>
        <begin position="52"/>
        <end position="70"/>
    </location>
</feature>
<feature type="transmembrane region" description="Helical" evidence="6">
    <location>
        <begin position="228"/>
        <end position="248"/>
    </location>
</feature>
<sequence length="484" mass="50579">MTRPVPRKSGSPWLVLAIASAANFLTILDLWVVNIAYPAFERTFAPASLSDVSWILNVYAILLAAFLIPAGRLADSAGRRACFLAGTVLFGVSSLACGFSPGLASLIVARAAQAMAAAMLMPTSLGFVLSAFEPRERGTAIGIWAAVGAAAASSGPVLGGLLMVLSWRWIFFINVPLVLATVVAGALYLPAYEERIRRRIDLLGALLVFGAMALVCTALVEVRDWAPWRTWSTLGAGLLVAAVFVVHVRRHPDPIVAPRLFAARTFRAGAAGIFAYYVGFAMMLVGTTLLLTDHWHFSVLQAAIGIVPGPFTASLVSLFAGRLSARLGARTMVVAGALLFAGAATWLLFLAGTVPDYGVVVLPSFIVWGVANGLIQPTLFAKARAVPSADLASGSAVLTMARQLGSAFGVAGLVAVLGASPAAGLDGLRRSWVMVLATAALTAVAGLWGNEPETPSVVREAREPHAVRDAHDAHPPGAFPSHGE</sequence>
<evidence type="ECO:0000256" key="5">
    <source>
        <dbReference type="SAM" id="MobiDB-lite"/>
    </source>
</evidence>
<dbReference type="Gene3D" id="1.20.1720.10">
    <property type="entry name" value="Multidrug resistance protein D"/>
    <property type="match status" value="1"/>
</dbReference>
<evidence type="ECO:0000256" key="3">
    <source>
        <dbReference type="ARBA" id="ARBA00022989"/>
    </source>
</evidence>
<feature type="transmembrane region" description="Helical" evidence="6">
    <location>
        <begin position="12"/>
        <end position="32"/>
    </location>
</feature>
<comment type="subcellular location">
    <subcellularLocation>
        <location evidence="1">Membrane</location>
        <topology evidence="1">Multi-pass membrane protein</topology>
    </subcellularLocation>
</comment>
<accession>A0ABZ2LMH5</accession>
<dbReference type="PANTHER" id="PTHR42718">
    <property type="entry name" value="MAJOR FACILITATOR SUPERFAMILY MULTIDRUG TRANSPORTER MFSC"/>
    <property type="match status" value="1"/>
</dbReference>
<evidence type="ECO:0000256" key="6">
    <source>
        <dbReference type="SAM" id="Phobius"/>
    </source>
</evidence>
<feature type="transmembrane region" description="Helical" evidence="6">
    <location>
        <begin position="269"/>
        <end position="291"/>
    </location>
</feature>
<keyword evidence="4 6" id="KW-0472">Membrane</keyword>
<evidence type="ECO:0000259" key="7">
    <source>
        <dbReference type="PROSITE" id="PS50850"/>
    </source>
</evidence>
<dbReference type="Proteomes" id="UP001370348">
    <property type="component" value="Chromosome"/>
</dbReference>
<dbReference type="PANTHER" id="PTHR42718:SF48">
    <property type="entry name" value="CONSERVED TWO-DOMAIN MEMBRANE PROTEIN-RELATED"/>
    <property type="match status" value="1"/>
</dbReference>
<evidence type="ECO:0000256" key="4">
    <source>
        <dbReference type="ARBA" id="ARBA00023136"/>
    </source>
</evidence>
<feature type="transmembrane region" description="Helical" evidence="6">
    <location>
        <begin position="107"/>
        <end position="129"/>
    </location>
</feature>
<feature type="transmembrane region" description="Helical" evidence="6">
    <location>
        <begin position="169"/>
        <end position="190"/>
    </location>
</feature>
<organism evidence="8 9">
    <name type="scientific">Pendulispora albinea</name>
    <dbReference type="NCBI Taxonomy" id="2741071"/>
    <lineage>
        <taxon>Bacteria</taxon>
        <taxon>Pseudomonadati</taxon>
        <taxon>Myxococcota</taxon>
        <taxon>Myxococcia</taxon>
        <taxon>Myxococcales</taxon>
        <taxon>Sorangiineae</taxon>
        <taxon>Pendulisporaceae</taxon>
        <taxon>Pendulispora</taxon>
    </lineage>
</organism>
<dbReference type="InterPro" id="IPR020846">
    <property type="entry name" value="MFS_dom"/>
</dbReference>
<dbReference type="InterPro" id="IPR011701">
    <property type="entry name" value="MFS"/>
</dbReference>
<dbReference type="Pfam" id="PF07690">
    <property type="entry name" value="MFS_1"/>
    <property type="match status" value="1"/>
</dbReference>
<evidence type="ECO:0000313" key="8">
    <source>
        <dbReference type="EMBL" id="WXB12112.1"/>
    </source>
</evidence>
<evidence type="ECO:0000256" key="2">
    <source>
        <dbReference type="ARBA" id="ARBA00022692"/>
    </source>
</evidence>
<dbReference type="RefSeq" id="WP_394821731.1">
    <property type="nucleotide sequence ID" value="NZ_CP089984.1"/>
</dbReference>
<evidence type="ECO:0000313" key="9">
    <source>
        <dbReference type="Proteomes" id="UP001370348"/>
    </source>
</evidence>
<dbReference type="SUPFAM" id="SSF103473">
    <property type="entry name" value="MFS general substrate transporter"/>
    <property type="match status" value="1"/>
</dbReference>